<sequence>MHSIDKGSQIAKDGFNNEDDIIKKFNNWKVDIEAQKWLQIMEYQLDDIELVQAFKVSGFKTDVQVQVSIKLKSIIEVQNLQLKLVKNKKGFNQIDKRWIDKYVEMWSIPPEVTEILKHYSGELKPYIAKPKDSRRMFANEFSEHQQNLVLNWLENNRTLIVNDILKGRGKHSAEWILVTLTVKKDAEWTLKPINIAINHFSQGNVFITKRGNFTIGRITMQRKGGDGGRVTANMLQFKINPAELFEL</sequence>
<dbReference type="CDD" id="cd22331">
    <property type="entry name" value="HinP1I-like"/>
    <property type="match status" value="1"/>
</dbReference>
<keyword evidence="2" id="KW-1185">Reference proteome</keyword>
<name>A0ABU5QCX4_9BACT</name>
<keyword evidence="1" id="KW-0378">Hydrolase</keyword>
<keyword evidence="1" id="KW-0255">Endonuclease</keyword>
<accession>A0ABU5QCX4</accession>
<dbReference type="Pfam" id="PF11463">
    <property type="entry name" value="R-HINP1I"/>
    <property type="match status" value="1"/>
</dbReference>
<dbReference type="InterPro" id="IPR021107">
    <property type="entry name" value="Restrct_endonuc_II_HinP1I"/>
</dbReference>
<dbReference type="Gene3D" id="3.40.1350.40">
    <property type="match status" value="2"/>
</dbReference>
<protein>
    <submittedName>
        <fullName evidence="1">Type II restriction endonuclease</fullName>
    </submittedName>
</protein>
<reference evidence="1 2" key="1">
    <citation type="submission" date="2023-12" db="EMBL/GenBank/DDBJ databases">
        <title>Novel species of the genus Arcicella isolated from rivers.</title>
        <authorList>
            <person name="Lu H."/>
        </authorList>
    </citation>
    <scope>NUCLEOTIDE SEQUENCE [LARGE SCALE GENOMIC DNA]</scope>
    <source>
        <strain evidence="1 2">KCTC 23307</strain>
    </source>
</reference>
<dbReference type="GO" id="GO:0004519">
    <property type="term" value="F:endonuclease activity"/>
    <property type="evidence" value="ECO:0007669"/>
    <property type="project" value="UniProtKB-KW"/>
</dbReference>
<keyword evidence="1" id="KW-0540">Nuclease</keyword>
<gene>
    <name evidence="1" type="ORF">VB248_16240</name>
</gene>
<dbReference type="RefSeq" id="WP_323297854.1">
    <property type="nucleotide sequence ID" value="NZ_JAYFUM010000020.1"/>
</dbReference>
<evidence type="ECO:0000313" key="2">
    <source>
        <dbReference type="Proteomes" id="UP001302949"/>
    </source>
</evidence>
<dbReference type="EMBL" id="JAYFUM010000020">
    <property type="protein sequence ID" value="MEA5140700.1"/>
    <property type="molecule type" value="Genomic_DNA"/>
</dbReference>
<evidence type="ECO:0000313" key="1">
    <source>
        <dbReference type="EMBL" id="MEA5140700.1"/>
    </source>
</evidence>
<proteinExistence type="predicted"/>
<dbReference type="Proteomes" id="UP001302949">
    <property type="component" value="Unassembled WGS sequence"/>
</dbReference>
<comment type="caution">
    <text evidence="1">The sequence shown here is derived from an EMBL/GenBank/DDBJ whole genome shotgun (WGS) entry which is preliminary data.</text>
</comment>
<organism evidence="1 2">
    <name type="scientific">Arcicella rigui</name>
    <dbReference type="NCBI Taxonomy" id="797020"/>
    <lineage>
        <taxon>Bacteria</taxon>
        <taxon>Pseudomonadati</taxon>
        <taxon>Bacteroidota</taxon>
        <taxon>Cytophagia</taxon>
        <taxon>Cytophagales</taxon>
        <taxon>Flectobacillaceae</taxon>
        <taxon>Arcicella</taxon>
    </lineage>
</organism>